<evidence type="ECO:0000313" key="3">
    <source>
        <dbReference type="Proteomes" id="UP000327085"/>
    </source>
</evidence>
<accession>A0A5E4FH57</accession>
<reference evidence="3" key="1">
    <citation type="journal article" date="2020" name="Plant J.">
        <title>Transposons played a major role in the diversification between the closely related almond and peach genomes: results from the almond genome sequence.</title>
        <authorList>
            <person name="Alioto T."/>
            <person name="Alexiou K.G."/>
            <person name="Bardil A."/>
            <person name="Barteri F."/>
            <person name="Castanera R."/>
            <person name="Cruz F."/>
            <person name="Dhingra A."/>
            <person name="Duval H."/>
            <person name="Fernandez I Marti A."/>
            <person name="Frias L."/>
            <person name="Galan B."/>
            <person name="Garcia J.L."/>
            <person name="Howad W."/>
            <person name="Gomez-Garrido J."/>
            <person name="Gut M."/>
            <person name="Julca I."/>
            <person name="Morata J."/>
            <person name="Puigdomenech P."/>
            <person name="Ribeca P."/>
            <person name="Rubio Cabetas M.J."/>
            <person name="Vlasova A."/>
            <person name="Wirthensohn M."/>
            <person name="Garcia-Mas J."/>
            <person name="Gabaldon T."/>
            <person name="Casacuberta J.M."/>
            <person name="Arus P."/>
        </authorList>
    </citation>
    <scope>NUCLEOTIDE SEQUENCE [LARGE SCALE GENOMIC DNA]</scope>
    <source>
        <strain evidence="3">cv. Texas</strain>
    </source>
</reference>
<dbReference type="InParanoid" id="A0A5E4FH57"/>
<evidence type="ECO:0000256" key="1">
    <source>
        <dbReference type="SAM" id="MobiDB-lite"/>
    </source>
</evidence>
<sequence>MKEERHNMWASILISRDLPYGLMVNKGNNYHCGGELYYPAAASYQLVDIIEKENLPANIIERVGSTNPADANSGRGEKRPNVPIQGDTPTENIVPSQTFFQPIKILGNLSPQGPLRPKMLETQPSVLETGIGAQVMTLVGEDESAEVNTIGHSEEVSTESYEMIPMPEDHALELVAALTEEDFLHRVIFGSELSLFDTTAIEVEFQPLFALSSYPPSTRPLEAPRSGPNFQSTAIMVDHAIVTSGVPSATPIDGSATLEPVIMLTSGALALVVDAILPEHPLEVSSNVFTLI</sequence>
<gene>
    <name evidence="2" type="ORF">ALMOND_2B002077</name>
</gene>
<dbReference type="Proteomes" id="UP000327085">
    <property type="component" value="Chromosome 4"/>
</dbReference>
<feature type="region of interest" description="Disordered" evidence="1">
    <location>
        <begin position="64"/>
        <end position="90"/>
    </location>
</feature>
<dbReference type="EMBL" id="CABIKO010000117">
    <property type="protein sequence ID" value="VVA27185.1"/>
    <property type="molecule type" value="Genomic_DNA"/>
</dbReference>
<evidence type="ECO:0000313" key="2">
    <source>
        <dbReference type="EMBL" id="VVA27185.1"/>
    </source>
</evidence>
<dbReference type="Gramene" id="VVA27185">
    <property type="protein sequence ID" value="VVA27185"/>
    <property type="gene ID" value="Prudul26B002077"/>
</dbReference>
<proteinExistence type="predicted"/>
<protein>
    <submittedName>
        <fullName evidence="2">PREDICTED: PRUPE_3G140800</fullName>
    </submittedName>
</protein>
<organism evidence="2 3">
    <name type="scientific">Prunus dulcis</name>
    <name type="common">Almond</name>
    <name type="synonym">Amygdalus dulcis</name>
    <dbReference type="NCBI Taxonomy" id="3755"/>
    <lineage>
        <taxon>Eukaryota</taxon>
        <taxon>Viridiplantae</taxon>
        <taxon>Streptophyta</taxon>
        <taxon>Embryophyta</taxon>
        <taxon>Tracheophyta</taxon>
        <taxon>Spermatophyta</taxon>
        <taxon>Magnoliopsida</taxon>
        <taxon>eudicotyledons</taxon>
        <taxon>Gunneridae</taxon>
        <taxon>Pentapetalae</taxon>
        <taxon>rosids</taxon>
        <taxon>fabids</taxon>
        <taxon>Rosales</taxon>
        <taxon>Rosaceae</taxon>
        <taxon>Amygdaloideae</taxon>
        <taxon>Amygdaleae</taxon>
        <taxon>Prunus</taxon>
    </lineage>
</organism>
<name>A0A5E4FH57_PRUDU</name>
<dbReference type="AlphaFoldDB" id="A0A5E4FH57"/>